<keyword evidence="2" id="KW-0186">Copper</keyword>
<keyword evidence="6" id="KW-1185">Reference proteome</keyword>
<accession>A0ABX7GSD3</accession>
<keyword evidence="3" id="KW-0732">Signal</keyword>
<evidence type="ECO:0000259" key="4">
    <source>
        <dbReference type="Pfam" id="PF00127"/>
    </source>
</evidence>
<protein>
    <recommendedName>
        <fullName evidence="4">Blue (type 1) copper domain-containing protein</fullName>
    </recommendedName>
</protein>
<sequence>MLVHRLRVFVTLVVLGGLPACVSAATNHADISGKVSLASGPGQSLAPGEVTDTLVYFVPKHGRVRVHPGTYTIYTVNMDFRPAAMAVPMGSTVKFTNLDQLLHNLYSATPDSTFDFQFQASGQSVAHTFTHAGPVLISCNVHRSMELDLMVVPTPYMSQVSADGSFSLHGLPSGPGTLYFWNPRAALSQQSVTVPATSVEQQLIVMKPRVSTELNVSNKR</sequence>
<keyword evidence="1" id="KW-0479">Metal-binding</keyword>
<name>A0ABX7GSD3_9GAMM</name>
<reference evidence="5 6" key="1">
    <citation type="submission" date="2020-10" db="EMBL/GenBank/DDBJ databases">
        <title>Phylogeny of dyella-like bacteria.</title>
        <authorList>
            <person name="Fu J."/>
        </authorList>
    </citation>
    <scope>NUCLEOTIDE SEQUENCE [LARGE SCALE GENOMIC DNA]</scope>
    <source>
        <strain evidence="5 6">DHOB09</strain>
    </source>
</reference>
<feature type="chain" id="PRO_5046365994" description="Blue (type 1) copper domain-containing protein" evidence="3">
    <location>
        <begin position="25"/>
        <end position="220"/>
    </location>
</feature>
<dbReference type="InterPro" id="IPR052721">
    <property type="entry name" value="ET_Amicyanin"/>
</dbReference>
<dbReference type="InterPro" id="IPR008972">
    <property type="entry name" value="Cupredoxin"/>
</dbReference>
<feature type="domain" description="Blue (type 1) copper" evidence="4">
    <location>
        <begin position="76"/>
        <end position="146"/>
    </location>
</feature>
<feature type="signal peptide" evidence="3">
    <location>
        <begin position="1"/>
        <end position="24"/>
    </location>
</feature>
<dbReference type="Pfam" id="PF00127">
    <property type="entry name" value="Copper-bind"/>
    <property type="match status" value="1"/>
</dbReference>
<organism evidence="5 6">
    <name type="scientific">Dyella caseinilytica</name>
    <dbReference type="NCBI Taxonomy" id="1849581"/>
    <lineage>
        <taxon>Bacteria</taxon>
        <taxon>Pseudomonadati</taxon>
        <taxon>Pseudomonadota</taxon>
        <taxon>Gammaproteobacteria</taxon>
        <taxon>Lysobacterales</taxon>
        <taxon>Rhodanobacteraceae</taxon>
        <taxon>Dyella</taxon>
    </lineage>
</organism>
<evidence type="ECO:0000256" key="3">
    <source>
        <dbReference type="SAM" id="SignalP"/>
    </source>
</evidence>
<evidence type="ECO:0000256" key="2">
    <source>
        <dbReference type="ARBA" id="ARBA00023008"/>
    </source>
</evidence>
<evidence type="ECO:0000313" key="5">
    <source>
        <dbReference type="EMBL" id="QRN53359.1"/>
    </source>
</evidence>
<dbReference type="InterPro" id="IPR000923">
    <property type="entry name" value="BlueCu_1"/>
</dbReference>
<dbReference type="Proteomes" id="UP000663181">
    <property type="component" value="Chromosome"/>
</dbReference>
<evidence type="ECO:0000313" key="6">
    <source>
        <dbReference type="Proteomes" id="UP000663181"/>
    </source>
</evidence>
<dbReference type="EMBL" id="CP064030">
    <property type="protein sequence ID" value="QRN53359.1"/>
    <property type="molecule type" value="Genomic_DNA"/>
</dbReference>
<dbReference type="Gene3D" id="2.60.40.420">
    <property type="entry name" value="Cupredoxins - blue copper proteins"/>
    <property type="match status" value="1"/>
</dbReference>
<dbReference type="PANTHER" id="PTHR36507:SF1">
    <property type="entry name" value="BLL1555 PROTEIN"/>
    <property type="match status" value="1"/>
</dbReference>
<gene>
    <name evidence="5" type="ORF">ISN74_18360</name>
</gene>
<proteinExistence type="predicted"/>
<dbReference type="RefSeq" id="WP_188795165.1">
    <property type="nucleotide sequence ID" value="NZ_BMIZ01000001.1"/>
</dbReference>
<evidence type="ECO:0000256" key="1">
    <source>
        <dbReference type="ARBA" id="ARBA00022723"/>
    </source>
</evidence>
<dbReference type="InterPro" id="IPR013784">
    <property type="entry name" value="Carb-bd-like_fold"/>
</dbReference>
<dbReference type="PANTHER" id="PTHR36507">
    <property type="entry name" value="BLL1555 PROTEIN"/>
    <property type="match status" value="1"/>
</dbReference>
<dbReference type="SUPFAM" id="SSF49503">
    <property type="entry name" value="Cupredoxins"/>
    <property type="match status" value="1"/>
</dbReference>
<dbReference type="SUPFAM" id="SSF49452">
    <property type="entry name" value="Starch-binding domain-like"/>
    <property type="match status" value="1"/>
</dbReference>